<dbReference type="Proteomes" id="UP000325296">
    <property type="component" value="Unassembled WGS sequence"/>
</dbReference>
<dbReference type="EMBL" id="VUOL01000005">
    <property type="protein sequence ID" value="KAA2230559.1"/>
    <property type="molecule type" value="Genomic_DNA"/>
</dbReference>
<dbReference type="Proteomes" id="UP000199620">
    <property type="component" value="Chromosome I"/>
</dbReference>
<name>A0A5B2UX41_9PSED</name>
<dbReference type="OrthoDB" id="9155675at2"/>
<evidence type="ECO:0000313" key="4">
    <source>
        <dbReference type="Proteomes" id="UP000325296"/>
    </source>
</evidence>
<evidence type="ECO:0000313" key="2">
    <source>
        <dbReference type="EMBL" id="SDU96735.1"/>
    </source>
</evidence>
<keyword evidence="3" id="KW-1185">Reference proteome</keyword>
<dbReference type="EMBL" id="LT629800">
    <property type="protein sequence ID" value="SDU96735.1"/>
    <property type="molecule type" value="Genomic_DNA"/>
</dbReference>
<sequence length="156" mass="17296">MDRNELLKEVKTFRSALHELVKSGFFFQISISKRFPAGCCDDSSALLATYLTDKGLPGALRISGACGGHRGELGSHVWLKLGHLQIDITGSQFEEYNQPEILISEQDAFLSTFEMMDEPEVADYRVKFSGDPLFRGYFSEAYKALASHLPPSGAVQ</sequence>
<evidence type="ECO:0000313" key="1">
    <source>
        <dbReference type="EMBL" id="KAA2230559.1"/>
    </source>
</evidence>
<dbReference type="AlphaFoldDB" id="A0A5B2UX41"/>
<evidence type="ECO:0000313" key="3">
    <source>
        <dbReference type="Proteomes" id="UP000199620"/>
    </source>
</evidence>
<organism evidence="1 4">
    <name type="scientific">Pseudomonas brenneri</name>
    <dbReference type="NCBI Taxonomy" id="129817"/>
    <lineage>
        <taxon>Bacteria</taxon>
        <taxon>Pseudomonadati</taxon>
        <taxon>Pseudomonadota</taxon>
        <taxon>Gammaproteobacteria</taxon>
        <taxon>Pseudomonadales</taxon>
        <taxon>Pseudomonadaceae</taxon>
        <taxon>Pseudomonas</taxon>
    </lineage>
</organism>
<dbReference type="RefSeq" id="WP_090291401.1">
    <property type="nucleotide sequence ID" value="NZ_BMNU01000007.1"/>
</dbReference>
<reference evidence="2 3" key="1">
    <citation type="submission" date="2016-10" db="EMBL/GenBank/DDBJ databases">
        <authorList>
            <person name="Varghese N."/>
            <person name="Submissions S."/>
        </authorList>
    </citation>
    <scope>NUCLEOTIDE SEQUENCE [LARGE SCALE GENOMIC DNA]</scope>
    <source>
        <strain evidence="2 3">BS2771</strain>
    </source>
</reference>
<gene>
    <name evidence="1" type="ORF">F1720_11255</name>
    <name evidence="2" type="ORF">SAMN04490181_2302</name>
</gene>
<accession>A0A5B2UX41</accession>
<protein>
    <submittedName>
        <fullName evidence="1">Uncharacterized protein</fullName>
    </submittedName>
</protein>
<reference evidence="1 4" key="2">
    <citation type="submission" date="2019-09" db="EMBL/GenBank/DDBJ databases">
        <title>Draft genome sequence of Pseudomonas brenneri CCUG 51514(T).</title>
        <authorList>
            <person name="Tunovic T."/>
            <person name="Pineiro-Iglesias B."/>
            <person name="Unosson C."/>
            <person name="Inganas E."/>
            <person name="Ohlen M."/>
            <person name="Cardew S."/>
            <person name="Jensie-Markopoulos S."/>
            <person name="Salva-Serra F."/>
            <person name="Jaen-Luchoro D."/>
            <person name="Svensson-Stadler L."/>
            <person name="Chun J."/>
            <person name="Moore E."/>
        </authorList>
    </citation>
    <scope>NUCLEOTIDE SEQUENCE [LARGE SCALE GENOMIC DNA]</scope>
    <source>
        <strain evidence="1 4">CCUG 51514</strain>
    </source>
</reference>
<proteinExistence type="predicted"/>